<evidence type="ECO:0000313" key="2">
    <source>
        <dbReference type="EMBL" id="BAT13040.1"/>
    </source>
</evidence>
<feature type="region of interest" description="Disordered" evidence="1">
    <location>
        <begin position="1"/>
        <end position="153"/>
    </location>
</feature>
<keyword evidence="3" id="KW-1185">Reference proteome</keyword>
<feature type="region of interest" description="Disordered" evidence="1">
    <location>
        <begin position="238"/>
        <end position="293"/>
    </location>
</feature>
<protein>
    <submittedName>
        <fullName evidence="2">Os11g0195650 protein</fullName>
    </submittedName>
</protein>
<feature type="compositionally biased region" description="Basic and acidic residues" evidence="1">
    <location>
        <begin position="46"/>
        <end position="104"/>
    </location>
</feature>
<dbReference type="PaxDb" id="39947-A0A0P0Y029"/>
<organism evidence="2 3">
    <name type="scientific">Oryza sativa subsp. japonica</name>
    <name type="common">Rice</name>
    <dbReference type="NCBI Taxonomy" id="39947"/>
    <lineage>
        <taxon>Eukaryota</taxon>
        <taxon>Viridiplantae</taxon>
        <taxon>Streptophyta</taxon>
        <taxon>Embryophyta</taxon>
        <taxon>Tracheophyta</taxon>
        <taxon>Spermatophyta</taxon>
        <taxon>Magnoliopsida</taxon>
        <taxon>Liliopsida</taxon>
        <taxon>Poales</taxon>
        <taxon>Poaceae</taxon>
        <taxon>BOP clade</taxon>
        <taxon>Oryzoideae</taxon>
        <taxon>Oryzeae</taxon>
        <taxon>Oryzinae</taxon>
        <taxon>Oryza</taxon>
        <taxon>Oryza sativa</taxon>
    </lineage>
</organism>
<name>A0A0P0Y029_ORYSJ</name>
<feature type="compositionally biased region" description="Basic and acidic residues" evidence="1">
    <location>
        <begin position="121"/>
        <end position="144"/>
    </location>
</feature>
<proteinExistence type="predicted"/>
<feature type="non-terminal residue" evidence="2">
    <location>
        <position position="293"/>
    </location>
</feature>
<feature type="compositionally biased region" description="Low complexity" evidence="1">
    <location>
        <begin position="238"/>
        <end position="250"/>
    </location>
</feature>
<evidence type="ECO:0000313" key="3">
    <source>
        <dbReference type="Proteomes" id="UP000059680"/>
    </source>
</evidence>
<dbReference type="InParanoid" id="A0A0P0Y029"/>
<dbReference type="AlphaFoldDB" id="A0A0P0Y029"/>
<feature type="compositionally biased region" description="Basic and acidic residues" evidence="1">
    <location>
        <begin position="260"/>
        <end position="279"/>
    </location>
</feature>
<reference evidence="2 3" key="2">
    <citation type="journal article" date="2013" name="Plant Cell Physiol.">
        <title>Rice Annotation Project Database (RAP-DB): an integrative and interactive database for rice genomics.</title>
        <authorList>
            <person name="Sakai H."/>
            <person name="Lee S.S."/>
            <person name="Tanaka T."/>
            <person name="Numa H."/>
            <person name="Kim J."/>
            <person name="Kawahara Y."/>
            <person name="Wakimoto H."/>
            <person name="Yang C.C."/>
            <person name="Iwamoto M."/>
            <person name="Abe T."/>
            <person name="Yamada Y."/>
            <person name="Muto A."/>
            <person name="Inokuchi H."/>
            <person name="Ikemura T."/>
            <person name="Matsumoto T."/>
            <person name="Sasaki T."/>
            <person name="Itoh T."/>
        </authorList>
    </citation>
    <scope>NUCLEOTIDE SEQUENCE [LARGE SCALE GENOMIC DNA]</scope>
    <source>
        <strain evidence="3">cv. Nipponbare</strain>
    </source>
</reference>
<dbReference type="Proteomes" id="UP000059680">
    <property type="component" value="Chromosome 11"/>
</dbReference>
<dbReference type="Gramene" id="Os11t0195650-00">
    <property type="protein sequence ID" value="Os11t0195650-00"/>
    <property type="gene ID" value="Os11g0195650"/>
</dbReference>
<feature type="compositionally biased region" description="Acidic residues" evidence="1">
    <location>
        <begin position="22"/>
        <end position="35"/>
    </location>
</feature>
<feature type="compositionally biased region" description="Basic and acidic residues" evidence="1">
    <location>
        <begin position="1"/>
        <end position="14"/>
    </location>
</feature>
<accession>A0A0P0Y029</accession>
<evidence type="ECO:0000256" key="1">
    <source>
        <dbReference type="SAM" id="MobiDB-lite"/>
    </source>
</evidence>
<dbReference type="eggNOG" id="ENOG502R4KX">
    <property type="taxonomic scope" value="Eukaryota"/>
</dbReference>
<gene>
    <name evidence="2" type="ordered locus">Os11g0195650</name>
    <name evidence="2" type="ORF">OSNPB_110195650</name>
</gene>
<sequence length="293" mass="32056">AERPVHLERVDHVGDGAGGGGDGDDEAGGAEDLEAEPPRAPSPHAALRDVHLDGEVDGERPERDGAEEPHHVAEEREEHGHDGGGADERRAPCQAEHAEREGAHAELPGDEAAVRPPRRRPPLDEREDRLDEHLVGADEVHDDGSVGDVEQPERLVEAEPGEQVVRRLVPERRVPHAPAQHVEHRRRRHAHHRRALHHLRLRWRRRLDRVLDLDEDDGVGVGERDVTEGLEAAPDLLHGGDAGADANAGEAAHEPAVGDGLRDAEREANRRIGEGHDGGDDGQPPYLIEIRDL</sequence>
<dbReference type="EMBL" id="AP014967">
    <property type="protein sequence ID" value="BAT13040.1"/>
    <property type="molecule type" value="Genomic_DNA"/>
</dbReference>
<reference evidence="2 3" key="3">
    <citation type="journal article" date="2013" name="Rice">
        <title>Improvement of the Oryza sativa Nipponbare reference genome using next generation sequence and optical map data.</title>
        <authorList>
            <person name="Kawahara Y."/>
            <person name="de la Bastide M."/>
            <person name="Hamilton J.P."/>
            <person name="Kanamori H."/>
            <person name="McCombie W.R."/>
            <person name="Ouyang S."/>
            <person name="Schwartz D.C."/>
            <person name="Tanaka T."/>
            <person name="Wu J."/>
            <person name="Zhou S."/>
            <person name="Childs K.L."/>
            <person name="Davidson R.M."/>
            <person name="Lin H."/>
            <person name="Quesada-Ocampo L."/>
            <person name="Vaillancourt B."/>
            <person name="Sakai H."/>
            <person name="Lee S.S."/>
            <person name="Kim J."/>
            <person name="Numa H."/>
            <person name="Itoh T."/>
            <person name="Buell C.R."/>
            <person name="Matsumoto T."/>
        </authorList>
    </citation>
    <scope>NUCLEOTIDE SEQUENCE [LARGE SCALE GENOMIC DNA]</scope>
    <source>
        <strain evidence="3">cv. Nipponbare</strain>
    </source>
</reference>
<reference evidence="3" key="1">
    <citation type="journal article" date="2005" name="Nature">
        <title>The map-based sequence of the rice genome.</title>
        <authorList>
            <consortium name="International rice genome sequencing project (IRGSP)"/>
            <person name="Matsumoto T."/>
            <person name="Wu J."/>
            <person name="Kanamori H."/>
            <person name="Katayose Y."/>
            <person name="Fujisawa M."/>
            <person name="Namiki N."/>
            <person name="Mizuno H."/>
            <person name="Yamamoto K."/>
            <person name="Antonio B.A."/>
            <person name="Baba T."/>
            <person name="Sakata K."/>
            <person name="Nagamura Y."/>
            <person name="Aoki H."/>
            <person name="Arikawa K."/>
            <person name="Arita K."/>
            <person name="Bito T."/>
            <person name="Chiden Y."/>
            <person name="Fujitsuka N."/>
            <person name="Fukunaka R."/>
            <person name="Hamada M."/>
            <person name="Harada C."/>
            <person name="Hayashi A."/>
            <person name="Hijishita S."/>
            <person name="Honda M."/>
            <person name="Hosokawa S."/>
            <person name="Ichikawa Y."/>
            <person name="Idonuma A."/>
            <person name="Iijima M."/>
            <person name="Ikeda M."/>
            <person name="Ikeno M."/>
            <person name="Ito K."/>
            <person name="Ito S."/>
            <person name="Ito T."/>
            <person name="Ito Y."/>
            <person name="Ito Y."/>
            <person name="Iwabuchi A."/>
            <person name="Kamiya K."/>
            <person name="Karasawa W."/>
            <person name="Kurita K."/>
            <person name="Katagiri S."/>
            <person name="Kikuta A."/>
            <person name="Kobayashi H."/>
            <person name="Kobayashi N."/>
            <person name="Machita K."/>
            <person name="Maehara T."/>
            <person name="Masukawa M."/>
            <person name="Mizubayashi T."/>
            <person name="Mukai Y."/>
            <person name="Nagasaki H."/>
            <person name="Nagata Y."/>
            <person name="Naito S."/>
            <person name="Nakashima M."/>
            <person name="Nakama Y."/>
            <person name="Nakamichi Y."/>
            <person name="Nakamura M."/>
            <person name="Meguro A."/>
            <person name="Negishi M."/>
            <person name="Ohta I."/>
            <person name="Ohta T."/>
            <person name="Okamoto M."/>
            <person name="Ono N."/>
            <person name="Saji S."/>
            <person name="Sakaguchi M."/>
            <person name="Sakai K."/>
            <person name="Shibata M."/>
            <person name="Shimokawa T."/>
            <person name="Song J."/>
            <person name="Takazaki Y."/>
            <person name="Terasawa K."/>
            <person name="Tsugane M."/>
            <person name="Tsuji K."/>
            <person name="Ueda S."/>
            <person name="Waki K."/>
            <person name="Yamagata H."/>
            <person name="Yamamoto M."/>
            <person name="Yamamoto S."/>
            <person name="Yamane H."/>
            <person name="Yoshiki S."/>
            <person name="Yoshihara R."/>
            <person name="Yukawa K."/>
            <person name="Zhong H."/>
            <person name="Yano M."/>
            <person name="Yuan Q."/>
            <person name="Ouyang S."/>
            <person name="Liu J."/>
            <person name="Jones K.M."/>
            <person name="Gansberger K."/>
            <person name="Moffat K."/>
            <person name="Hill J."/>
            <person name="Bera J."/>
            <person name="Fadrosh D."/>
            <person name="Jin S."/>
            <person name="Johri S."/>
            <person name="Kim M."/>
            <person name="Overton L."/>
            <person name="Reardon M."/>
            <person name="Tsitrin T."/>
            <person name="Vuong H."/>
            <person name="Weaver B."/>
            <person name="Ciecko A."/>
            <person name="Tallon L."/>
            <person name="Jackson J."/>
            <person name="Pai G."/>
            <person name="Aken S.V."/>
            <person name="Utterback T."/>
            <person name="Reidmuller S."/>
            <person name="Feldblyum T."/>
            <person name="Hsiao J."/>
            <person name="Zismann V."/>
            <person name="Iobst S."/>
            <person name="de Vazeille A.R."/>
            <person name="Buell C.R."/>
            <person name="Ying K."/>
            <person name="Li Y."/>
            <person name="Lu T."/>
            <person name="Huang Y."/>
            <person name="Zhao Q."/>
            <person name="Feng Q."/>
            <person name="Zhang L."/>
            <person name="Zhu J."/>
            <person name="Weng Q."/>
            <person name="Mu J."/>
            <person name="Lu Y."/>
            <person name="Fan D."/>
            <person name="Liu Y."/>
            <person name="Guan J."/>
            <person name="Zhang Y."/>
            <person name="Yu S."/>
            <person name="Liu X."/>
            <person name="Zhang Y."/>
            <person name="Hong G."/>
            <person name="Han B."/>
            <person name="Choisne N."/>
            <person name="Demange N."/>
            <person name="Orjeda G."/>
            <person name="Samain S."/>
            <person name="Cattolico L."/>
            <person name="Pelletier E."/>
            <person name="Couloux A."/>
            <person name="Segurens B."/>
            <person name="Wincker P."/>
            <person name="D'Hont A."/>
            <person name="Scarpelli C."/>
            <person name="Weissenbach J."/>
            <person name="Salanoubat M."/>
            <person name="Quetier F."/>
            <person name="Yu Y."/>
            <person name="Kim H.R."/>
            <person name="Rambo T."/>
            <person name="Currie J."/>
            <person name="Collura K."/>
            <person name="Luo M."/>
            <person name="Yang T."/>
            <person name="Ammiraju J.S.S."/>
            <person name="Engler F."/>
            <person name="Soderlund C."/>
            <person name="Wing R.A."/>
            <person name="Palmer L.E."/>
            <person name="de la Bastide M."/>
            <person name="Spiegel L."/>
            <person name="Nascimento L."/>
            <person name="Zutavern T."/>
            <person name="O'Shaughnessy A."/>
            <person name="Dike S."/>
            <person name="Dedhia N."/>
            <person name="Preston R."/>
            <person name="Balija V."/>
            <person name="McCombie W.R."/>
            <person name="Chow T."/>
            <person name="Chen H."/>
            <person name="Chung M."/>
            <person name="Chen C."/>
            <person name="Shaw J."/>
            <person name="Wu H."/>
            <person name="Hsiao K."/>
            <person name="Chao Y."/>
            <person name="Chu M."/>
            <person name="Cheng C."/>
            <person name="Hour A."/>
            <person name="Lee P."/>
            <person name="Lin S."/>
            <person name="Lin Y."/>
            <person name="Liou J."/>
            <person name="Liu S."/>
            <person name="Hsing Y."/>
            <person name="Raghuvanshi S."/>
            <person name="Mohanty A."/>
            <person name="Bharti A.K."/>
            <person name="Gaur A."/>
            <person name="Gupta V."/>
            <person name="Kumar D."/>
            <person name="Ravi V."/>
            <person name="Vij S."/>
            <person name="Kapur A."/>
            <person name="Khurana P."/>
            <person name="Khurana P."/>
            <person name="Khurana J.P."/>
            <person name="Tyagi A.K."/>
            <person name="Gaikwad K."/>
            <person name="Singh A."/>
            <person name="Dalal V."/>
            <person name="Srivastava S."/>
            <person name="Dixit A."/>
            <person name="Pal A.K."/>
            <person name="Ghazi I.A."/>
            <person name="Yadav M."/>
            <person name="Pandit A."/>
            <person name="Bhargava A."/>
            <person name="Sureshbabu K."/>
            <person name="Batra K."/>
            <person name="Sharma T.R."/>
            <person name="Mohapatra T."/>
            <person name="Singh N.K."/>
            <person name="Messing J."/>
            <person name="Nelson A.B."/>
            <person name="Fuks G."/>
            <person name="Kavchok S."/>
            <person name="Keizer G."/>
            <person name="Linton E."/>
            <person name="Llaca V."/>
            <person name="Song R."/>
            <person name="Tanyolac B."/>
            <person name="Young S."/>
            <person name="Ho-Il K."/>
            <person name="Hahn J.H."/>
            <person name="Sangsakoo G."/>
            <person name="Vanavichit A."/>
            <person name="de Mattos Luiz.A.T."/>
            <person name="Zimmer P.D."/>
            <person name="Malone G."/>
            <person name="Dellagostin O."/>
            <person name="de Oliveira A.C."/>
            <person name="Bevan M."/>
            <person name="Bancroft I."/>
            <person name="Minx P."/>
            <person name="Cordum H."/>
            <person name="Wilson R."/>
            <person name="Cheng Z."/>
            <person name="Jin W."/>
            <person name="Jiang J."/>
            <person name="Leong S.A."/>
            <person name="Iwama H."/>
            <person name="Gojobori T."/>
            <person name="Itoh T."/>
            <person name="Niimura Y."/>
            <person name="Fujii Y."/>
            <person name="Habara T."/>
            <person name="Sakai H."/>
            <person name="Sato Y."/>
            <person name="Wilson G."/>
            <person name="Kumar K."/>
            <person name="McCouch S."/>
            <person name="Juretic N."/>
            <person name="Hoen D."/>
            <person name="Wright S."/>
            <person name="Bruskiewich R."/>
            <person name="Bureau T."/>
            <person name="Miyao A."/>
            <person name="Hirochika H."/>
            <person name="Nishikawa T."/>
            <person name="Kadowaki K."/>
            <person name="Sugiura M."/>
            <person name="Burr B."/>
            <person name="Sasaki T."/>
        </authorList>
    </citation>
    <scope>NUCLEOTIDE SEQUENCE [LARGE SCALE GENOMIC DNA]</scope>
    <source>
        <strain evidence="3">cv. Nipponbare</strain>
    </source>
</reference>
<dbReference type="FunCoup" id="A0A0P0Y029">
    <property type="interactions" value="7"/>
</dbReference>